<dbReference type="GeneID" id="77729992"/>
<keyword evidence="5" id="KW-1185">Reference proteome</keyword>
<dbReference type="GO" id="GO:0003677">
    <property type="term" value="F:DNA binding"/>
    <property type="evidence" value="ECO:0007669"/>
    <property type="project" value="TreeGrafter"/>
</dbReference>
<feature type="compositionally biased region" description="Polar residues" evidence="3">
    <location>
        <begin position="114"/>
        <end position="128"/>
    </location>
</feature>
<dbReference type="InterPro" id="IPR013256">
    <property type="entry name" value="Chromatin_SPT2"/>
</dbReference>
<feature type="compositionally biased region" description="Low complexity" evidence="3">
    <location>
        <begin position="325"/>
        <end position="337"/>
    </location>
</feature>
<evidence type="ECO:0008006" key="6">
    <source>
        <dbReference type="Google" id="ProtNLM"/>
    </source>
</evidence>
<dbReference type="SMART" id="SM00784">
    <property type="entry name" value="SPT2"/>
    <property type="match status" value="1"/>
</dbReference>
<feature type="region of interest" description="Disordered" evidence="3">
    <location>
        <begin position="89"/>
        <end position="422"/>
    </location>
</feature>
<feature type="compositionally biased region" description="Basic and acidic residues" evidence="3">
    <location>
        <begin position="232"/>
        <end position="252"/>
    </location>
</feature>
<accession>A0AA38HDC0</accession>
<dbReference type="GO" id="GO:0042393">
    <property type="term" value="F:histone binding"/>
    <property type="evidence" value="ECO:0007669"/>
    <property type="project" value="TreeGrafter"/>
</dbReference>
<name>A0AA38HDC0_9TREE</name>
<comment type="similarity">
    <text evidence="1">Belongs to the SPT2 family.</text>
</comment>
<evidence type="ECO:0000313" key="5">
    <source>
        <dbReference type="Proteomes" id="UP001164286"/>
    </source>
</evidence>
<proteinExistence type="inferred from homology"/>
<dbReference type="EMBL" id="JAKWFO010000001">
    <property type="protein sequence ID" value="KAI9639503.1"/>
    <property type="molecule type" value="Genomic_DNA"/>
</dbReference>
<organism evidence="4 5">
    <name type="scientific">Dioszegia hungarica</name>
    <dbReference type="NCBI Taxonomy" id="4972"/>
    <lineage>
        <taxon>Eukaryota</taxon>
        <taxon>Fungi</taxon>
        <taxon>Dikarya</taxon>
        <taxon>Basidiomycota</taxon>
        <taxon>Agaricomycotina</taxon>
        <taxon>Tremellomycetes</taxon>
        <taxon>Tremellales</taxon>
        <taxon>Bulleribasidiaceae</taxon>
        <taxon>Dioszegia</taxon>
    </lineage>
</organism>
<feature type="compositionally biased region" description="Low complexity" evidence="3">
    <location>
        <begin position="279"/>
        <end position="288"/>
    </location>
</feature>
<dbReference type="Pfam" id="PF08243">
    <property type="entry name" value="SPT2"/>
    <property type="match status" value="1"/>
</dbReference>
<evidence type="ECO:0000313" key="4">
    <source>
        <dbReference type="EMBL" id="KAI9639503.1"/>
    </source>
</evidence>
<feature type="compositionally biased region" description="Low complexity" evidence="3">
    <location>
        <begin position="306"/>
        <end position="315"/>
    </location>
</feature>
<dbReference type="GO" id="GO:0006360">
    <property type="term" value="P:transcription by RNA polymerase I"/>
    <property type="evidence" value="ECO:0007669"/>
    <property type="project" value="TreeGrafter"/>
</dbReference>
<feature type="compositionally biased region" description="Basic and acidic residues" evidence="3">
    <location>
        <begin position="136"/>
        <end position="152"/>
    </location>
</feature>
<dbReference type="RefSeq" id="XP_052949280.1">
    <property type="nucleotide sequence ID" value="XM_053090787.1"/>
</dbReference>
<keyword evidence="2" id="KW-0175">Coiled coil</keyword>
<feature type="region of interest" description="Disordered" evidence="3">
    <location>
        <begin position="1"/>
        <end position="20"/>
    </location>
</feature>
<gene>
    <name evidence="4" type="ORF">MKK02DRAFT_39809</name>
</gene>
<evidence type="ECO:0000256" key="1">
    <source>
        <dbReference type="ARBA" id="ARBA00006461"/>
    </source>
</evidence>
<dbReference type="GO" id="GO:0005730">
    <property type="term" value="C:nucleolus"/>
    <property type="evidence" value="ECO:0007669"/>
    <property type="project" value="TreeGrafter"/>
</dbReference>
<evidence type="ECO:0000256" key="3">
    <source>
        <dbReference type="SAM" id="MobiDB-lite"/>
    </source>
</evidence>
<comment type="caution">
    <text evidence="4">The sequence shown here is derived from an EMBL/GenBank/DDBJ whole genome shotgun (WGS) entry which is preliminary data.</text>
</comment>
<protein>
    <recommendedName>
        <fullName evidence="6">SPT2 chromatin protein</fullName>
    </recommendedName>
</protein>
<feature type="compositionally biased region" description="Basic and acidic residues" evidence="3">
    <location>
        <begin position="388"/>
        <end position="422"/>
    </location>
</feature>
<dbReference type="Proteomes" id="UP001164286">
    <property type="component" value="Unassembled WGS sequence"/>
</dbReference>
<dbReference type="PANTHER" id="PTHR22691">
    <property type="entry name" value="YEAST SPT2-RELATED"/>
    <property type="match status" value="1"/>
</dbReference>
<sequence>MTDYHRTKLRAQQLQEERDAEIKREAAARKEKDLAAAKDLEARRKRLDEAAAEARRKELMAANAALTTAPAPVPLSARQVEYNPFAEDEFAPSSLAGPSTKSKLVPGGGKLGSANISTKASSNGTARNTGGKARSKREDSPPLNLGRKEKAARAMAQQLKKSGKNESLFSVRHLVNRDEKGGSISPAPRAPYQPNLPQKPVAPPAAARKMIAPGKKGAGAANEMRKLAPGRDGWDRRSIDEIARDLKAKRPQVEGMGRTNSADEVRAGSKVVGVKRPRSTSPAKASAKPKARPPPIPSSARPPPVSSSARPSSSAVQTKRPRPRSPSTSSSSASPPRRGLPDLDPDDVAGVSATIQALFRRPGAKPAKYADSDASSDMEAGMSDVEEEERRAARIARREDELAEKEEREHRERKERMKRERR</sequence>
<dbReference type="PANTHER" id="PTHR22691:SF8">
    <property type="entry name" value="PROTEIN SPT2 HOMOLOG"/>
    <property type="match status" value="1"/>
</dbReference>
<feature type="compositionally biased region" description="Pro residues" evidence="3">
    <location>
        <begin position="292"/>
        <end position="305"/>
    </location>
</feature>
<dbReference type="GO" id="GO:0006334">
    <property type="term" value="P:nucleosome assembly"/>
    <property type="evidence" value="ECO:0007669"/>
    <property type="project" value="TreeGrafter"/>
</dbReference>
<evidence type="ECO:0000256" key="2">
    <source>
        <dbReference type="ARBA" id="ARBA00023054"/>
    </source>
</evidence>
<dbReference type="AlphaFoldDB" id="A0AA38HDC0"/>
<reference evidence="4" key="1">
    <citation type="journal article" date="2022" name="G3 (Bethesda)">
        <title>High quality genome of the basidiomycete yeast Dioszegia hungarica PDD-24b-2 isolated from cloud water.</title>
        <authorList>
            <person name="Jarrige D."/>
            <person name="Haridas S."/>
            <person name="Bleykasten-Grosshans C."/>
            <person name="Joly M."/>
            <person name="Nadalig T."/>
            <person name="Sancelme M."/>
            <person name="Vuilleumier S."/>
            <person name="Grigoriev I.V."/>
            <person name="Amato P."/>
            <person name="Bringel F."/>
        </authorList>
    </citation>
    <scope>NUCLEOTIDE SEQUENCE</scope>
    <source>
        <strain evidence="4">PDD-24b-2</strain>
    </source>
</reference>